<dbReference type="InterPro" id="IPR050773">
    <property type="entry name" value="CbxX/CfxQ_RuBisCO_ESX"/>
</dbReference>
<dbReference type="EMBL" id="JYNL01000009">
    <property type="protein sequence ID" value="KMO82635.1"/>
    <property type="molecule type" value="Genomic_DNA"/>
</dbReference>
<dbReference type="InterPro" id="IPR003959">
    <property type="entry name" value="ATPase_AAA_core"/>
</dbReference>
<evidence type="ECO:0000313" key="8">
    <source>
        <dbReference type="EMBL" id="KMO82635.1"/>
    </source>
</evidence>
<dbReference type="InterPro" id="IPR027417">
    <property type="entry name" value="P-loop_NTPase"/>
</dbReference>
<dbReference type="InterPro" id="IPR000641">
    <property type="entry name" value="CbxX/CfxQ"/>
</dbReference>
<evidence type="ECO:0000256" key="2">
    <source>
        <dbReference type="ARBA" id="ARBA00010378"/>
    </source>
</evidence>
<dbReference type="PANTHER" id="PTHR43392">
    <property type="entry name" value="AAA-TYPE ATPASE FAMILY PROTEIN / ANKYRIN REPEAT FAMILY PROTEIN"/>
    <property type="match status" value="1"/>
</dbReference>
<keyword evidence="4" id="KW-0547">Nucleotide-binding</keyword>
<dbReference type="PATRIC" id="fig|37916.4.peg.1144"/>
<dbReference type="Gene3D" id="3.40.50.300">
    <property type="entry name" value="P-loop containing nucleotide triphosphate hydrolases"/>
    <property type="match status" value="1"/>
</dbReference>
<dbReference type="Gene3D" id="1.25.40.10">
    <property type="entry name" value="Tetratricopeptide repeat domain"/>
    <property type="match status" value="1"/>
</dbReference>
<comment type="similarity">
    <text evidence="2">Belongs to the CbxX/CfxQ family.</text>
</comment>
<comment type="caution">
    <text evidence="8">The sequence shown here is derived from an EMBL/GenBank/DDBJ whole genome shotgun (WGS) entry which is preliminary data.</text>
</comment>
<evidence type="ECO:0000256" key="5">
    <source>
        <dbReference type="ARBA" id="ARBA00022840"/>
    </source>
</evidence>
<sequence>MTQSTSDLVTYFSTGLTAGIVHKNTASAREHFQWCIQQLDPDQCDLYRALAILDEDRPAAPTIVENIYRTLPTWGKLLGQVIENGQRLREDVLFTKVSLIPELDLTYTLRTRTIAHLGYAAILAGQSRFADAYDVLNAAPSPLPPVTLMKAYIHFRAERWQDVIDLTQDVLSPHRFDAYERDAGETDTLLQSAAYLYSGIAYAHLGNFIVAEERLKKAELAHYINVGAESCYYLGLIARAKGDEDAAAILWNSGMAYVRTDKLDAALADPTITLKQTTAELIRQRGSYWDPSTETDLSEVREAQRAEAQNTLLAEADAELNRQIGMTDVKHQVLRFRRDVAWDVEAKRRGRGAQAKSLHMAFTGPPGTGKTTVARIVANILCGLGMIKTNKLKEVRRAELVGQHIGETEAKTNAVIDSALDGVLFIDEAYTLVVSETKNDFGKIAIDTILARMENERDRLVVIVAGYPEDIQRLLDANDGLSSRVARRINFSSYSPEEIGAIAEVLAQQRNSILPAASRDLIVDETRSLLLVQDHAGRRLIDVAGNGRFVRNVIEAAEEYRSLRVGASNMQALSDEEFFSLVPEDVALALRDKIDPLLGRRSPTPPTTPHTGADNSGGEHTWHGN</sequence>
<evidence type="ECO:0000256" key="1">
    <source>
        <dbReference type="ARBA" id="ARBA00004496"/>
    </source>
</evidence>
<dbReference type="Pfam" id="PF21545">
    <property type="entry name" value="T7SS_EccA1_N"/>
    <property type="match status" value="1"/>
</dbReference>
<dbReference type="Pfam" id="PF17866">
    <property type="entry name" value="AAA_lid_6"/>
    <property type="match status" value="1"/>
</dbReference>
<dbReference type="AlphaFoldDB" id="A0A0J6WHA3"/>
<proteinExistence type="inferred from homology"/>
<comment type="subcellular location">
    <subcellularLocation>
        <location evidence="1">Cytoplasm</location>
    </subcellularLocation>
</comment>
<dbReference type="Gene3D" id="1.10.8.60">
    <property type="match status" value="1"/>
</dbReference>
<name>A0A0J6WHA3_9MYCO</name>
<dbReference type="FunFam" id="3.40.50.300:FF:000216">
    <property type="entry name" value="Type VII secretion ATPase EccA"/>
    <property type="match status" value="1"/>
</dbReference>
<evidence type="ECO:0000259" key="7">
    <source>
        <dbReference type="SMART" id="SM00382"/>
    </source>
</evidence>
<evidence type="ECO:0000256" key="3">
    <source>
        <dbReference type="ARBA" id="ARBA00022490"/>
    </source>
</evidence>
<feature type="region of interest" description="Disordered" evidence="6">
    <location>
        <begin position="597"/>
        <end position="625"/>
    </location>
</feature>
<dbReference type="RefSeq" id="WP_053082897.1">
    <property type="nucleotide sequence ID" value="NZ_JYNL01000009.1"/>
</dbReference>
<dbReference type="PRINTS" id="PR00819">
    <property type="entry name" value="CBXCFQXSUPER"/>
</dbReference>
<protein>
    <submittedName>
        <fullName evidence="8">ESX-1 secretion system protein EccA1</fullName>
    </submittedName>
</protein>
<keyword evidence="5" id="KW-0067">ATP-binding</keyword>
<accession>A0A0J6WHA3</accession>
<dbReference type="GO" id="GO:0005737">
    <property type="term" value="C:cytoplasm"/>
    <property type="evidence" value="ECO:0007669"/>
    <property type="project" value="UniProtKB-SubCell"/>
</dbReference>
<dbReference type="GO" id="GO:0005524">
    <property type="term" value="F:ATP binding"/>
    <property type="evidence" value="ECO:0007669"/>
    <property type="project" value="UniProtKB-KW"/>
</dbReference>
<dbReference type="PANTHER" id="PTHR43392:SF2">
    <property type="entry name" value="AAA-TYPE ATPASE FAMILY PROTEIN _ ANKYRIN REPEAT FAMILY PROTEIN"/>
    <property type="match status" value="1"/>
</dbReference>
<reference evidence="8 9" key="1">
    <citation type="journal article" date="2015" name="Genome Biol. Evol.">
        <title>Characterization of Three Mycobacterium spp. with Potential Use in Bioremediation by Genome Sequencing and Comparative Genomics.</title>
        <authorList>
            <person name="Das S."/>
            <person name="Pettersson B.M."/>
            <person name="Behra P.R."/>
            <person name="Ramesh M."/>
            <person name="Dasgupta S."/>
            <person name="Bhattacharya A."/>
            <person name="Kirsebom L.A."/>
        </authorList>
    </citation>
    <scope>NUCLEOTIDE SEQUENCE [LARGE SCALE GENOMIC DNA]</scope>
    <source>
        <strain evidence="8 9">DSM 43826</strain>
    </source>
</reference>
<dbReference type="InterPro" id="IPR003593">
    <property type="entry name" value="AAA+_ATPase"/>
</dbReference>
<dbReference type="InterPro" id="IPR011990">
    <property type="entry name" value="TPR-like_helical_dom_sf"/>
</dbReference>
<dbReference type="GO" id="GO:0016887">
    <property type="term" value="F:ATP hydrolysis activity"/>
    <property type="evidence" value="ECO:0007669"/>
    <property type="project" value="InterPro"/>
</dbReference>
<dbReference type="SMR" id="A0A0J6WHA3"/>
<feature type="domain" description="AAA+ ATPase" evidence="7">
    <location>
        <begin position="356"/>
        <end position="495"/>
    </location>
</feature>
<evidence type="ECO:0000313" key="9">
    <source>
        <dbReference type="Proteomes" id="UP000036513"/>
    </source>
</evidence>
<gene>
    <name evidence="8" type="primary">eccA1_2</name>
    <name evidence="8" type="ORF">MCHLDSM_01258</name>
</gene>
<dbReference type="SMART" id="SM00382">
    <property type="entry name" value="AAA"/>
    <property type="match status" value="1"/>
</dbReference>
<dbReference type="InterPro" id="IPR041627">
    <property type="entry name" value="AAA_lid_6"/>
</dbReference>
<organism evidence="8 9">
    <name type="scientific">Mycolicibacterium chlorophenolicum</name>
    <dbReference type="NCBI Taxonomy" id="37916"/>
    <lineage>
        <taxon>Bacteria</taxon>
        <taxon>Bacillati</taxon>
        <taxon>Actinomycetota</taxon>
        <taxon>Actinomycetes</taxon>
        <taxon>Mycobacteriales</taxon>
        <taxon>Mycobacteriaceae</taxon>
        <taxon>Mycolicibacterium</taxon>
    </lineage>
</organism>
<dbReference type="Proteomes" id="UP000036513">
    <property type="component" value="Unassembled WGS sequence"/>
</dbReference>
<evidence type="ECO:0000256" key="6">
    <source>
        <dbReference type="SAM" id="MobiDB-lite"/>
    </source>
</evidence>
<dbReference type="STRING" id="37916.MCHLDSM_01258"/>
<keyword evidence="9" id="KW-1185">Reference proteome</keyword>
<evidence type="ECO:0000256" key="4">
    <source>
        <dbReference type="ARBA" id="ARBA00022741"/>
    </source>
</evidence>
<dbReference type="SUPFAM" id="SSF52540">
    <property type="entry name" value="P-loop containing nucleoside triphosphate hydrolases"/>
    <property type="match status" value="1"/>
</dbReference>
<keyword evidence="3" id="KW-0963">Cytoplasm</keyword>
<dbReference type="Pfam" id="PF00004">
    <property type="entry name" value="AAA"/>
    <property type="match status" value="1"/>
</dbReference>
<dbReference type="InterPro" id="IPR049078">
    <property type="entry name" value="T7SS_EccA1-like_N"/>
</dbReference>
<dbReference type="CDD" id="cd00009">
    <property type="entry name" value="AAA"/>
    <property type="match status" value="1"/>
</dbReference>